<dbReference type="GO" id="GO:0044773">
    <property type="term" value="P:mitotic DNA damage checkpoint signaling"/>
    <property type="evidence" value="ECO:0007669"/>
    <property type="project" value="TreeGrafter"/>
</dbReference>
<dbReference type="InterPro" id="IPR011009">
    <property type="entry name" value="Kinase-like_dom_sf"/>
</dbReference>
<evidence type="ECO:0000259" key="1">
    <source>
        <dbReference type="PROSITE" id="PS50011"/>
    </source>
</evidence>
<organism evidence="2 3">
    <name type="scientific">Mycena indigotica</name>
    <dbReference type="NCBI Taxonomy" id="2126181"/>
    <lineage>
        <taxon>Eukaryota</taxon>
        <taxon>Fungi</taxon>
        <taxon>Dikarya</taxon>
        <taxon>Basidiomycota</taxon>
        <taxon>Agaricomycotina</taxon>
        <taxon>Agaricomycetes</taxon>
        <taxon>Agaricomycetidae</taxon>
        <taxon>Agaricales</taxon>
        <taxon>Marasmiineae</taxon>
        <taxon>Mycenaceae</taxon>
        <taxon>Mycena</taxon>
    </lineage>
</organism>
<dbReference type="SMART" id="SM00220">
    <property type="entry name" value="S_TKc"/>
    <property type="match status" value="1"/>
</dbReference>
<accession>A0A8H6S1H3</accession>
<dbReference type="RefSeq" id="XP_037213948.1">
    <property type="nucleotide sequence ID" value="XM_037369450.1"/>
</dbReference>
<dbReference type="GO" id="GO:0005634">
    <property type="term" value="C:nucleus"/>
    <property type="evidence" value="ECO:0007669"/>
    <property type="project" value="TreeGrafter"/>
</dbReference>
<gene>
    <name evidence="2" type="ORF">MIND_01298900</name>
</gene>
<dbReference type="PANTHER" id="PTHR44167">
    <property type="entry name" value="OVARIAN-SPECIFIC SERINE/THREONINE-PROTEIN KINASE LOK-RELATED"/>
    <property type="match status" value="1"/>
</dbReference>
<dbReference type="Gene3D" id="1.10.510.10">
    <property type="entry name" value="Transferase(Phosphotransferase) domain 1"/>
    <property type="match status" value="1"/>
</dbReference>
<protein>
    <recommendedName>
        <fullName evidence="1">Protein kinase domain-containing protein</fullName>
    </recommendedName>
</protein>
<feature type="domain" description="Protein kinase" evidence="1">
    <location>
        <begin position="45"/>
        <end position="340"/>
    </location>
</feature>
<sequence length="343" mass="38378">MSATTSTLHQHLDLRPENWENLALQDIWSSCKDLLHSRGYILASSEEYETVGEGLPLPNVARNPFKPTRNENFIHVMMPEADVVRGRHPSPLQTCVEVLLGLDSSLRTVVFKAIGNDSAELAALKDCSSPSAREDTSNHTIPVLDWVETPHGFVIAVMPAWGQFWNDPPCGSMGTRIEMAVKLVEGLQFFHKRGIAHGDIQRQNIVINYFDWRTQPPYKCTDDFRLTCKVEYAYIDFGSAHILSLANPWGIPTTHPTTEPAPEQVPAMEAETEIDLFAADVFNLGKVLQIELDAALRMYGQNHLVSLEEYQSILAQMTQVDPLKRPTIDQALAVLTQCILKMG</sequence>
<keyword evidence="3" id="KW-1185">Reference proteome</keyword>
<dbReference type="GeneID" id="59351966"/>
<evidence type="ECO:0000313" key="2">
    <source>
        <dbReference type="EMBL" id="KAF7290588.1"/>
    </source>
</evidence>
<reference evidence="2" key="1">
    <citation type="submission" date="2020-05" db="EMBL/GenBank/DDBJ databases">
        <title>Mycena genomes resolve the evolution of fungal bioluminescence.</title>
        <authorList>
            <person name="Tsai I.J."/>
        </authorList>
    </citation>
    <scope>NUCLEOTIDE SEQUENCE</scope>
    <source>
        <strain evidence="2">171206Taipei</strain>
    </source>
</reference>
<dbReference type="EMBL" id="JACAZF010000014">
    <property type="protein sequence ID" value="KAF7290588.1"/>
    <property type="molecule type" value="Genomic_DNA"/>
</dbReference>
<dbReference type="PANTHER" id="PTHR44167:SF24">
    <property type="entry name" value="SERINE_THREONINE-PROTEIN KINASE CHK2"/>
    <property type="match status" value="1"/>
</dbReference>
<dbReference type="PROSITE" id="PS50011">
    <property type="entry name" value="PROTEIN_KINASE_DOM"/>
    <property type="match status" value="1"/>
</dbReference>
<dbReference type="AlphaFoldDB" id="A0A8H6S1H3"/>
<dbReference type="SUPFAM" id="SSF56112">
    <property type="entry name" value="Protein kinase-like (PK-like)"/>
    <property type="match status" value="1"/>
</dbReference>
<dbReference type="GO" id="GO:0005524">
    <property type="term" value="F:ATP binding"/>
    <property type="evidence" value="ECO:0007669"/>
    <property type="project" value="InterPro"/>
</dbReference>
<dbReference type="GO" id="GO:0004674">
    <property type="term" value="F:protein serine/threonine kinase activity"/>
    <property type="evidence" value="ECO:0007669"/>
    <property type="project" value="TreeGrafter"/>
</dbReference>
<comment type="caution">
    <text evidence="2">The sequence shown here is derived from an EMBL/GenBank/DDBJ whole genome shotgun (WGS) entry which is preliminary data.</text>
</comment>
<dbReference type="GO" id="GO:0005737">
    <property type="term" value="C:cytoplasm"/>
    <property type="evidence" value="ECO:0007669"/>
    <property type="project" value="TreeGrafter"/>
</dbReference>
<dbReference type="OrthoDB" id="2722301at2759"/>
<evidence type="ECO:0000313" key="3">
    <source>
        <dbReference type="Proteomes" id="UP000636479"/>
    </source>
</evidence>
<proteinExistence type="predicted"/>
<dbReference type="Proteomes" id="UP000636479">
    <property type="component" value="Unassembled WGS sequence"/>
</dbReference>
<dbReference type="InterPro" id="IPR000719">
    <property type="entry name" value="Prot_kinase_dom"/>
</dbReference>
<name>A0A8H6S1H3_9AGAR</name>